<keyword evidence="1" id="KW-0732">Signal</keyword>
<accession>A0A1Q5QAG3</accession>
<evidence type="ECO:0000259" key="2">
    <source>
        <dbReference type="PROSITE" id="PS52006"/>
    </source>
</evidence>
<dbReference type="AlphaFoldDB" id="A0A1Q5QAG3"/>
<sequence>MFGLSKFAVALAAAVSIVPQAIAAPTELHPGNASNLIIDAQDTINGTIQGTAMAASATAASSNETLTLTVTNNIGSGVNCYVVGSDPDGGAPMILKPDFTWYYPSAPTTDIGVPQEITEDLAIPVSDSGETTITVPSYVNSARVWFAVGELKFYTVTSADGGFSVVQPSQSNPEDPSAGINWGFVEFSWLSATGVYANVSYVDFVGLPLGLSLTNTTGGVQTALGLEADAVSKVCDDLTAQAAVDGYPWDALCQSINGTVMRVLAPYDFMKANSSSGFEDYFTDYVNEVWSNFTDTPLTIDTQNTPGNVTCTVSGDILGCAGDNVNYTKPSTEDIFGCSTGPFVTSPSDTKVHQAAVPRLCAAFNRATFLLDGGNVQPSLPESDYYTTLPNNYYSKVVHKYEVDGKGYAFSYDDVNPSGSDENASGEVSSLKPKVLAITVGGPSSA</sequence>
<keyword evidence="4" id="KW-1185">Reference proteome</keyword>
<organism evidence="3 4">
    <name type="scientific">Talaromyces atroroseus</name>
    <dbReference type="NCBI Taxonomy" id="1441469"/>
    <lineage>
        <taxon>Eukaryota</taxon>
        <taxon>Fungi</taxon>
        <taxon>Dikarya</taxon>
        <taxon>Ascomycota</taxon>
        <taxon>Pezizomycotina</taxon>
        <taxon>Eurotiomycetes</taxon>
        <taxon>Eurotiomycetidae</taxon>
        <taxon>Eurotiales</taxon>
        <taxon>Trichocomaceae</taxon>
        <taxon>Talaromyces</taxon>
        <taxon>Talaromyces sect. Trachyspermi</taxon>
    </lineage>
</organism>
<dbReference type="PANTHER" id="PTHR38165:SF1">
    <property type="entry name" value="GLUCANASE B"/>
    <property type="match status" value="1"/>
</dbReference>
<dbReference type="InterPro" id="IPR037176">
    <property type="entry name" value="Osmotin/thaumatin-like_sf"/>
</dbReference>
<gene>
    <name evidence="3" type="ORF">UA08_01306</name>
</gene>
<dbReference type="Gene3D" id="3.30.920.50">
    <property type="entry name" value="Beta-1,3-glucanase, C-terminal domain"/>
    <property type="match status" value="1"/>
</dbReference>
<dbReference type="InterPro" id="IPR042517">
    <property type="entry name" value="Glyco_hydro_64_N_2"/>
</dbReference>
<comment type="caution">
    <text evidence="3">The sequence shown here is derived from an EMBL/GenBank/DDBJ whole genome shotgun (WGS) entry which is preliminary data.</text>
</comment>
<feature type="chain" id="PRO_5012682635" description="GH64 domain-containing protein" evidence="1">
    <location>
        <begin position="24"/>
        <end position="446"/>
    </location>
</feature>
<dbReference type="Gene3D" id="2.60.110.10">
    <property type="entry name" value="Thaumatin"/>
    <property type="match status" value="1"/>
</dbReference>
<feature type="domain" description="GH64" evidence="2">
    <location>
        <begin position="63"/>
        <end position="426"/>
    </location>
</feature>
<dbReference type="STRING" id="1441469.A0A1Q5QAG3"/>
<dbReference type="Proteomes" id="UP000214365">
    <property type="component" value="Unassembled WGS sequence"/>
</dbReference>
<dbReference type="PANTHER" id="PTHR38165">
    <property type="match status" value="1"/>
</dbReference>
<name>A0A1Q5QAG3_TALAT</name>
<dbReference type="PROSITE" id="PS52006">
    <property type="entry name" value="GH64"/>
    <property type="match status" value="1"/>
</dbReference>
<proteinExistence type="predicted"/>
<protein>
    <recommendedName>
        <fullName evidence="2">GH64 domain-containing protein</fullName>
    </recommendedName>
</protein>
<evidence type="ECO:0000313" key="3">
    <source>
        <dbReference type="EMBL" id="OKL62749.1"/>
    </source>
</evidence>
<dbReference type="GeneID" id="31001061"/>
<evidence type="ECO:0000313" key="4">
    <source>
        <dbReference type="Proteomes" id="UP000214365"/>
    </source>
</evidence>
<dbReference type="InterPro" id="IPR032477">
    <property type="entry name" value="Glyco_hydro_64"/>
</dbReference>
<reference evidence="3 4" key="1">
    <citation type="submission" date="2015-06" db="EMBL/GenBank/DDBJ databases">
        <title>Talaromyces atroroseus IBT 11181 draft genome.</title>
        <authorList>
            <person name="Rasmussen K.B."/>
            <person name="Rasmussen S."/>
            <person name="Petersen B."/>
            <person name="Sicheritz-Ponten T."/>
            <person name="Mortensen U.H."/>
            <person name="Thrane U."/>
        </authorList>
    </citation>
    <scope>NUCLEOTIDE SEQUENCE [LARGE SCALE GENOMIC DNA]</scope>
    <source>
        <strain evidence="3 4">IBT 11181</strain>
    </source>
</reference>
<dbReference type="OrthoDB" id="5290283at2759"/>
<evidence type="ECO:0000256" key="1">
    <source>
        <dbReference type="SAM" id="SignalP"/>
    </source>
</evidence>
<feature type="signal peptide" evidence="1">
    <location>
        <begin position="1"/>
        <end position="23"/>
    </location>
</feature>
<dbReference type="EMBL" id="LFMY01000002">
    <property type="protein sequence ID" value="OKL62749.1"/>
    <property type="molecule type" value="Genomic_DNA"/>
</dbReference>
<dbReference type="Pfam" id="PF16483">
    <property type="entry name" value="Glyco_hydro_64"/>
    <property type="match status" value="1"/>
</dbReference>
<dbReference type="InterPro" id="IPR037398">
    <property type="entry name" value="Glyco_hydro_64_fam"/>
</dbReference>
<dbReference type="RefSeq" id="XP_020122870.1">
    <property type="nucleotide sequence ID" value="XM_020260955.1"/>
</dbReference>